<gene>
    <name evidence="1" type="ORF">MEUPH1_LOCUS24847</name>
</gene>
<protein>
    <recommendedName>
        <fullName evidence="3">KRAB-A domain-containing protein 2-like</fullName>
    </recommendedName>
</protein>
<evidence type="ECO:0000313" key="2">
    <source>
        <dbReference type="Proteomes" id="UP001160148"/>
    </source>
</evidence>
<accession>A0AAV0XSB2</accession>
<proteinExistence type="predicted"/>
<name>A0AAV0XSB2_9HEMI</name>
<sequence>MTSREKFYEFFYKIVNEKNNNSVYLSAVKYNKIVSEIKNVRSSGIKSNKAHRILKRYDLITIGEEDKLILPLLESNTNIVYYITNENIYDVLHDVHLSIGHGGKHRMNAEVKKKYKNITQEAVSIYLKFCQSKLFIICTILSV</sequence>
<dbReference type="Proteomes" id="UP001160148">
    <property type="component" value="Unassembled WGS sequence"/>
</dbReference>
<reference evidence="1 2" key="1">
    <citation type="submission" date="2023-01" db="EMBL/GenBank/DDBJ databases">
        <authorList>
            <person name="Whitehead M."/>
        </authorList>
    </citation>
    <scope>NUCLEOTIDE SEQUENCE [LARGE SCALE GENOMIC DNA]</scope>
</reference>
<comment type="caution">
    <text evidence="1">The sequence shown here is derived from an EMBL/GenBank/DDBJ whole genome shotgun (WGS) entry which is preliminary data.</text>
</comment>
<dbReference type="AlphaFoldDB" id="A0AAV0XSB2"/>
<organism evidence="1 2">
    <name type="scientific">Macrosiphum euphorbiae</name>
    <name type="common">potato aphid</name>
    <dbReference type="NCBI Taxonomy" id="13131"/>
    <lineage>
        <taxon>Eukaryota</taxon>
        <taxon>Metazoa</taxon>
        <taxon>Ecdysozoa</taxon>
        <taxon>Arthropoda</taxon>
        <taxon>Hexapoda</taxon>
        <taxon>Insecta</taxon>
        <taxon>Pterygota</taxon>
        <taxon>Neoptera</taxon>
        <taxon>Paraneoptera</taxon>
        <taxon>Hemiptera</taxon>
        <taxon>Sternorrhyncha</taxon>
        <taxon>Aphidomorpha</taxon>
        <taxon>Aphidoidea</taxon>
        <taxon>Aphididae</taxon>
        <taxon>Macrosiphini</taxon>
        <taxon>Macrosiphum</taxon>
    </lineage>
</organism>
<evidence type="ECO:0008006" key="3">
    <source>
        <dbReference type="Google" id="ProtNLM"/>
    </source>
</evidence>
<dbReference type="EMBL" id="CARXXK010000560">
    <property type="protein sequence ID" value="CAI6370762.1"/>
    <property type="molecule type" value="Genomic_DNA"/>
</dbReference>
<evidence type="ECO:0000313" key="1">
    <source>
        <dbReference type="EMBL" id="CAI6370762.1"/>
    </source>
</evidence>
<keyword evidence="2" id="KW-1185">Reference proteome</keyword>